<evidence type="ECO:0000256" key="1">
    <source>
        <dbReference type="ARBA" id="ARBA00007583"/>
    </source>
</evidence>
<dbReference type="EMBL" id="AJYJ02000143">
    <property type="protein sequence ID" value="OEF09486.1"/>
    <property type="molecule type" value="Genomic_DNA"/>
</dbReference>
<comment type="caution">
    <text evidence="5">The sequence shown here is derived from an EMBL/GenBank/DDBJ whole genome shotgun (WGS) entry which is preliminary data.</text>
</comment>
<organism evidence="5 6">
    <name type="scientific">Aliivibrio logei 5S-186</name>
    <dbReference type="NCBI Taxonomy" id="626086"/>
    <lineage>
        <taxon>Bacteria</taxon>
        <taxon>Pseudomonadati</taxon>
        <taxon>Pseudomonadota</taxon>
        <taxon>Gammaproteobacteria</taxon>
        <taxon>Vibrionales</taxon>
        <taxon>Vibrionaceae</taxon>
        <taxon>Aliivibrio</taxon>
    </lineage>
</organism>
<name>A0ABX3AP44_ALILO</name>
<evidence type="ECO:0000259" key="4">
    <source>
        <dbReference type="Pfam" id="PF11380"/>
    </source>
</evidence>
<dbReference type="InterPro" id="IPR047141">
    <property type="entry name" value="Stealth"/>
</dbReference>
<keyword evidence="3" id="KW-0270">Exopolysaccharide synthesis</keyword>
<dbReference type="Pfam" id="PF11380">
    <property type="entry name" value="Stealth_CR2"/>
    <property type="match status" value="1"/>
</dbReference>
<accession>A0ABX3AP44</accession>
<dbReference type="PANTHER" id="PTHR24045">
    <property type="match status" value="1"/>
</dbReference>
<dbReference type="RefSeq" id="WP_017021738.1">
    <property type="nucleotide sequence ID" value="NZ_AJYJ02000143.1"/>
</dbReference>
<dbReference type="InterPro" id="IPR021520">
    <property type="entry name" value="Stealth_CR2"/>
</dbReference>
<dbReference type="Proteomes" id="UP000095059">
    <property type="component" value="Unassembled WGS sequence"/>
</dbReference>
<gene>
    <name evidence="5" type="ORF">A1Q5_14515</name>
</gene>
<evidence type="ECO:0000313" key="6">
    <source>
        <dbReference type="Proteomes" id="UP000095059"/>
    </source>
</evidence>
<sequence length="310" mass="36848">MKIDLVYCWVNNNDMSWNKRKEHYYKLYNPCDKNNEKIRYDDNDELKISLRSVAKNISWVNHIYIITDNQTPVWLCSSDFITIVDHTEIIPKSYLPTFNSTVIEAHIHNIKSLSEYYLYLNDDVLIGKECTPSFFFNKRKPIIFTSTFLPKKIKFKDSFTYNQKAIFNARQQVKEKTGISVNYNIKHGIRCCLKSRYEEIYNLYFDVLNKSFNDKFRNTPISIHAIYAFHEIATKQAKSSYQKNMKSNLIINSIFKNTFLNITNHTLERLRYIEKTKPLIICINNMNNKELFFSSIKNTYLGINSPYEEE</sequence>
<comment type="similarity">
    <text evidence="1">Belongs to the stealth family.</text>
</comment>
<dbReference type="PANTHER" id="PTHR24045:SF0">
    <property type="entry name" value="N-ACETYLGLUCOSAMINE-1-PHOSPHOTRANSFERASE SUBUNITS ALPHA_BETA"/>
    <property type="match status" value="1"/>
</dbReference>
<evidence type="ECO:0000313" key="5">
    <source>
        <dbReference type="EMBL" id="OEF09486.1"/>
    </source>
</evidence>
<keyword evidence="2" id="KW-0808">Transferase</keyword>
<protein>
    <recommendedName>
        <fullName evidence="4">Stealth protein CR2 conserved region 2 domain-containing protein</fullName>
    </recommendedName>
</protein>
<keyword evidence="6" id="KW-1185">Reference proteome</keyword>
<proteinExistence type="inferred from homology"/>
<feature type="domain" description="Stealth protein CR2 conserved region 2" evidence="4">
    <location>
        <begin position="39"/>
        <end position="139"/>
    </location>
</feature>
<evidence type="ECO:0000256" key="2">
    <source>
        <dbReference type="ARBA" id="ARBA00022679"/>
    </source>
</evidence>
<evidence type="ECO:0000256" key="3">
    <source>
        <dbReference type="ARBA" id="ARBA00023169"/>
    </source>
</evidence>
<reference evidence="5 6" key="1">
    <citation type="journal article" date="2012" name="Science">
        <title>Ecological populations of bacteria act as socially cohesive units of antibiotic production and resistance.</title>
        <authorList>
            <person name="Cordero O.X."/>
            <person name="Wildschutte H."/>
            <person name="Kirkup B."/>
            <person name="Proehl S."/>
            <person name="Ngo L."/>
            <person name="Hussain F."/>
            <person name="Le Roux F."/>
            <person name="Mincer T."/>
            <person name="Polz M.F."/>
        </authorList>
    </citation>
    <scope>NUCLEOTIDE SEQUENCE [LARGE SCALE GENOMIC DNA]</scope>
    <source>
        <strain evidence="5 6">5S-186</strain>
    </source>
</reference>